<proteinExistence type="predicted"/>
<feature type="region of interest" description="Disordered" evidence="1">
    <location>
        <begin position="97"/>
        <end position="216"/>
    </location>
</feature>
<dbReference type="AlphaFoldDB" id="A0A7W4YGK8"/>
<evidence type="ECO:0000256" key="1">
    <source>
        <dbReference type="SAM" id="MobiDB-lite"/>
    </source>
</evidence>
<name>A0A7W4YGK8_LEIAQ</name>
<sequence>MASIQTQVDSANATRRNLANNELDRLDKDAPAGLNSTQANILQSAVTGATFFLGPLSIVAGPGAVAAVNNFMAANRESTARAAVQKVSDAMDAYELSTGSETATGGRLPESAPSGPSSSTPGGTGGGTPGGGRLPAGGSFGGYPGAHIEPLSQVDTGGVISLPHTGGTIGGGHTGTGVTPGTGIDGSITPDGPISGGSTTPGWGSGGSNGGLGGGNGGGFGSTPGLAAGAGGALALGGAKLVAARGGSMLGSGLNAKVGSLGAGGAGGKLGGLSGAAESAAARSGSLAGAGRAGTGGLLGSGSGSGAAGAAGEGAAARGGAGAGMMGGAGGAGRSDEKRQGRGLGGPIAPKIDEDQERGPRSASAGPGGRG</sequence>
<feature type="compositionally biased region" description="Gly residues" evidence="1">
    <location>
        <begin position="203"/>
        <end position="216"/>
    </location>
</feature>
<organism evidence="2 3">
    <name type="scientific">Leifsonia aquatica</name>
    <name type="common">Corynebacterium aquaticum</name>
    <dbReference type="NCBI Taxonomy" id="144185"/>
    <lineage>
        <taxon>Bacteria</taxon>
        <taxon>Bacillati</taxon>
        <taxon>Actinomycetota</taxon>
        <taxon>Actinomycetes</taxon>
        <taxon>Micrococcales</taxon>
        <taxon>Microbacteriaceae</taxon>
        <taxon>Leifsonia</taxon>
    </lineage>
</organism>
<accession>A0A7W4YGK8</accession>
<comment type="caution">
    <text evidence="2">The sequence shown here is derived from an EMBL/GenBank/DDBJ whole genome shotgun (WGS) entry which is preliminary data.</text>
</comment>
<feature type="compositionally biased region" description="Basic and acidic residues" evidence="1">
    <location>
        <begin position="351"/>
        <end position="360"/>
    </location>
</feature>
<feature type="compositionally biased region" description="Gly residues" evidence="1">
    <location>
        <begin position="122"/>
        <end position="144"/>
    </location>
</feature>
<keyword evidence="3" id="KW-1185">Reference proteome</keyword>
<dbReference type="RefSeq" id="WP_183428045.1">
    <property type="nucleotide sequence ID" value="NZ_JACHVP010000001.1"/>
</dbReference>
<protein>
    <submittedName>
        <fullName evidence="2">Uncharacterized protein</fullName>
    </submittedName>
</protein>
<evidence type="ECO:0000313" key="2">
    <source>
        <dbReference type="EMBL" id="MBB2965363.1"/>
    </source>
</evidence>
<dbReference type="EMBL" id="JACHVP010000001">
    <property type="protein sequence ID" value="MBB2965363.1"/>
    <property type="molecule type" value="Genomic_DNA"/>
</dbReference>
<feature type="region of interest" description="Disordered" evidence="1">
    <location>
        <begin position="1"/>
        <end position="20"/>
    </location>
</feature>
<feature type="compositionally biased region" description="Gly residues" evidence="1">
    <location>
        <begin position="167"/>
        <end position="184"/>
    </location>
</feature>
<reference evidence="2 3" key="1">
    <citation type="submission" date="2020-08" db="EMBL/GenBank/DDBJ databases">
        <title>Sequencing the genomes of 1000 actinobacteria strains.</title>
        <authorList>
            <person name="Klenk H.-P."/>
        </authorList>
    </citation>
    <scope>NUCLEOTIDE SEQUENCE [LARGE SCALE GENOMIC DNA]</scope>
    <source>
        <strain evidence="2 3">DSM 20146</strain>
    </source>
</reference>
<gene>
    <name evidence="2" type="ORF">FHX33_000095</name>
</gene>
<feature type="compositionally biased region" description="Gly residues" evidence="1">
    <location>
        <begin position="319"/>
        <end position="333"/>
    </location>
</feature>
<evidence type="ECO:0000313" key="3">
    <source>
        <dbReference type="Proteomes" id="UP000538196"/>
    </source>
</evidence>
<dbReference type="Proteomes" id="UP000538196">
    <property type="component" value="Unassembled WGS sequence"/>
</dbReference>
<feature type="compositionally biased region" description="Low complexity" evidence="1">
    <location>
        <begin position="185"/>
        <end position="202"/>
    </location>
</feature>
<feature type="region of interest" description="Disordered" evidence="1">
    <location>
        <begin position="319"/>
        <end position="371"/>
    </location>
</feature>